<protein>
    <submittedName>
        <fullName evidence="5">Uveal autoantigen with coiled-coil domains and ankyrin repeats-like</fullName>
    </submittedName>
</protein>
<keyword evidence="3" id="KW-0040">ANK repeat</keyword>
<feature type="repeat" description="ANK" evidence="3">
    <location>
        <begin position="188"/>
        <end position="220"/>
    </location>
</feature>
<dbReference type="EMBL" id="JAHFZB010000024">
    <property type="protein sequence ID" value="KAK6475004.1"/>
    <property type="molecule type" value="Genomic_DNA"/>
</dbReference>
<dbReference type="PANTHER" id="PTHR24129">
    <property type="entry name" value="ANKYCORBIN"/>
    <property type="match status" value="1"/>
</dbReference>
<dbReference type="PROSITE" id="PS50297">
    <property type="entry name" value="ANK_REP_REGION"/>
    <property type="match status" value="3"/>
</dbReference>
<dbReference type="PROSITE" id="PS50088">
    <property type="entry name" value="ANK_REPEAT"/>
    <property type="match status" value="4"/>
</dbReference>
<keyword evidence="6" id="KW-1185">Reference proteome</keyword>
<feature type="repeat" description="ANK" evidence="3">
    <location>
        <begin position="155"/>
        <end position="187"/>
    </location>
</feature>
<comment type="caution">
    <text evidence="5">The sequence shown here is derived from an EMBL/GenBank/DDBJ whole genome shotgun (WGS) entry which is preliminary data.</text>
</comment>
<dbReference type="Pfam" id="PF12796">
    <property type="entry name" value="Ank_2"/>
    <property type="match status" value="2"/>
</dbReference>
<accession>A0ABR0YRD1</accession>
<feature type="coiled-coil region" evidence="4">
    <location>
        <begin position="289"/>
        <end position="372"/>
    </location>
</feature>
<name>A0ABR0YRD1_HUSHU</name>
<gene>
    <name evidence="5" type="ORF">HHUSO_G24401</name>
</gene>
<keyword evidence="2 4" id="KW-0175">Coiled coil</keyword>
<feature type="coiled-coil region" evidence="4">
    <location>
        <begin position="1025"/>
        <end position="1227"/>
    </location>
</feature>
<feature type="coiled-coil region" evidence="4">
    <location>
        <begin position="417"/>
        <end position="648"/>
    </location>
</feature>
<dbReference type="InterPro" id="IPR042420">
    <property type="entry name" value="RAI14/UACA"/>
</dbReference>
<proteinExistence type="predicted"/>
<reference evidence="5 6" key="1">
    <citation type="submission" date="2021-05" db="EMBL/GenBank/DDBJ databases">
        <authorList>
            <person name="Zahm M."/>
            <person name="Klopp C."/>
            <person name="Cabau C."/>
            <person name="Kuhl H."/>
            <person name="Suciu R."/>
            <person name="Ciorpac M."/>
            <person name="Holostenco D."/>
            <person name="Gessner J."/>
            <person name="Wuertz S."/>
            <person name="Hohne C."/>
            <person name="Stock M."/>
            <person name="Gislard M."/>
            <person name="Lluch J."/>
            <person name="Milhes M."/>
            <person name="Lampietro C."/>
            <person name="Lopez Roques C."/>
            <person name="Donnadieu C."/>
            <person name="Du K."/>
            <person name="Schartl M."/>
            <person name="Guiguen Y."/>
        </authorList>
    </citation>
    <scope>NUCLEOTIDE SEQUENCE [LARGE SCALE GENOMIC DNA]</scope>
    <source>
        <strain evidence="5">Hh-F2</strain>
        <tissue evidence="5">Blood</tissue>
    </source>
</reference>
<evidence type="ECO:0000256" key="2">
    <source>
        <dbReference type="ARBA" id="ARBA00023054"/>
    </source>
</evidence>
<evidence type="ECO:0000256" key="4">
    <source>
        <dbReference type="SAM" id="Coils"/>
    </source>
</evidence>
<dbReference type="PRINTS" id="PR01415">
    <property type="entry name" value="ANKYRIN"/>
</dbReference>
<keyword evidence="1" id="KW-0677">Repeat</keyword>
<dbReference type="InterPro" id="IPR002110">
    <property type="entry name" value="Ankyrin_rpt"/>
</dbReference>
<organism evidence="5 6">
    <name type="scientific">Huso huso</name>
    <name type="common">Beluga</name>
    <name type="synonym">Acipenser huso</name>
    <dbReference type="NCBI Taxonomy" id="61971"/>
    <lineage>
        <taxon>Eukaryota</taxon>
        <taxon>Metazoa</taxon>
        <taxon>Chordata</taxon>
        <taxon>Craniata</taxon>
        <taxon>Vertebrata</taxon>
        <taxon>Euteleostomi</taxon>
        <taxon>Actinopterygii</taxon>
        <taxon>Chondrostei</taxon>
        <taxon>Acipenseriformes</taxon>
        <taxon>Acipenseridae</taxon>
        <taxon>Huso</taxon>
    </lineage>
</organism>
<dbReference type="SUPFAM" id="SSF48403">
    <property type="entry name" value="Ankyrin repeat"/>
    <property type="match status" value="1"/>
</dbReference>
<dbReference type="Pfam" id="PF00023">
    <property type="entry name" value="Ank"/>
    <property type="match status" value="1"/>
</dbReference>
<evidence type="ECO:0000256" key="3">
    <source>
        <dbReference type="PROSITE-ProRule" id="PRU00023"/>
    </source>
</evidence>
<evidence type="ECO:0000256" key="1">
    <source>
        <dbReference type="ARBA" id="ARBA00022737"/>
    </source>
</evidence>
<evidence type="ECO:0000313" key="6">
    <source>
        <dbReference type="Proteomes" id="UP001369086"/>
    </source>
</evidence>
<dbReference type="Gene3D" id="1.25.40.20">
    <property type="entry name" value="Ankyrin repeat-containing domain"/>
    <property type="match status" value="2"/>
</dbReference>
<dbReference type="SMART" id="SM00248">
    <property type="entry name" value="ANK"/>
    <property type="match status" value="5"/>
</dbReference>
<dbReference type="PANTHER" id="PTHR24129:SF1">
    <property type="entry name" value="UVEAL AUTOANTIGEN WITH COILED-COIL DOMAINS AND ANKYRIN REPEATS"/>
    <property type="match status" value="1"/>
</dbReference>
<feature type="coiled-coil region" evidence="4">
    <location>
        <begin position="676"/>
        <end position="996"/>
    </location>
</feature>
<dbReference type="InterPro" id="IPR036770">
    <property type="entry name" value="Ankyrin_rpt-contain_sf"/>
</dbReference>
<sequence length="1365" mass="156087">MKSLKSRLKKQEVTITNTDWNKYDDRLMKAVERGEVDKVSATLSKKGVNPTKLNVEGQSAFHLAASRGHLDCLNIMLGHHVDVTAADATGKNALHLASRNGQSLCVQKLLQHNCPTGNVDLQGRTALHDAVIAGCSSSVKLLCDSGASVNAKDFDGRTPLVLATQMCHPKICQLLLDRGADISARDKQSKTALILGCEYSCKDAVEVLLKKGADVTMMDSLGHDGYHYARLCKNSELLSMVKAAYDNANKAKEAAKKGPQFHQVQSVENPHRMDPMNAEAEANLSGQIFQELEVENEDLKGRLRKFHQEQRVLLDKVNGLQQQLNQEKRTVEELQKEREQLKLLLTAKDKEKDESVKAVEALKDRLKNCESDHIGQCGLKSRDHLLTKQSRSFDLTQSQSVARPLELMVGPASPGENEALKKEMEVLRKRYEAAKEDLGRLQKELLGKIQECKSLSEKCETTKQDSDKQVREMEDALNDVQKRMVDSEMKVKQLQTHVVAVKEHLNNQVVEDLKEQLQDVKGKYEGASAEVGKLRNHLKLNEKALEEYKKSEGRLAEDMEKMQKELSKSKREREQAAMTVMDIERQMKELEAKLASTVPGEKFDNMKNLLTDAVDEKEGQIAELREDYERALEEIAGMQKELDRHVTLEEYDRLKTSFEDQAGGLKKKLADVTAKSQTLIKEVEKNQQENQLLKKQLQDLTVKMQAQYVPLKSYEEVKKSLSSTTEELNRKLSEVTQKHNRARAEMEKLQLEKDTLCENVTHLQAQYVPPEKFEMEVTSLSSQKESLKQELEELDQKYNEREKEMDKLLSQNADLKQKMEKQFVPKELYKESKNSLERANSDLSKLEKQYRETQQEFKKVKDENMTLREKLQVFEKQLHHGYVSLSDHEAMKNTLNNTVSELQRKAVTAASDCQKAQEETLRLHKEIEEQKKELDTIQEAIQSKFVPVTVVEEKQRAFDTTLKDLRNQLTEMQERLREAKLEGDSSKQDNEKLKVQIVSVQQSMKTGYVPSAKHQEIENVYKRRTEELTNELGELARKNEDVALQKKMLEEENAKFRSGLQALQHRMQTDYVLQEQFKTMQQSLNGTIEQLKNECEKTKVAYRHESEKVRMLQKELEVHSAGSVALEEHIRMKENLEGEVADLKSLLKKEEERMTEKMEQVVSLQRDLHSASRALEQIKEKEGGELLVYRSAKSALEAEVTGLNERLSSLTEKYEELCEEALRAKDKELTAKTENETRQANSLSIEREIKELKGRYDESLTTSADLQKRIQESAEQTTAKDKKITELLNDVERLKQALKLAYTSNTPTKRQNQQVETLQTQIKSLQQQLAVSTGTRSGAGWRGHMDEDVQAALLQIIRMRQDFVC</sequence>
<feature type="repeat" description="ANK" evidence="3">
    <location>
        <begin position="56"/>
        <end position="88"/>
    </location>
</feature>
<dbReference type="Proteomes" id="UP001369086">
    <property type="component" value="Unassembled WGS sequence"/>
</dbReference>
<feature type="repeat" description="ANK" evidence="3">
    <location>
        <begin position="122"/>
        <end position="154"/>
    </location>
</feature>
<evidence type="ECO:0000313" key="5">
    <source>
        <dbReference type="EMBL" id="KAK6475004.1"/>
    </source>
</evidence>